<protein>
    <recommendedName>
        <fullName evidence="3">Lipoprotein</fullName>
    </recommendedName>
</protein>
<dbReference type="RefSeq" id="WP_160373779.1">
    <property type="nucleotide sequence ID" value="NZ_WSTB01000002.1"/>
</dbReference>
<keyword evidence="2" id="KW-1185">Reference proteome</keyword>
<reference evidence="1 2" key="1">
    <citation type="submission" date="2019-12" db="EMBL/GenBank/DDBJ databases">
        <authorList>
            <person name="Kim Y.S."/>
        </authorList>
    </citation>
    <scope>NUCLEOTIDE SEQUENCE [LARGE SCALE GENOMIC DNA]</scope>
    <source>
        <strain evidence="1 2">GA093</strain>
    </source>
</reference>
<evidence type="ECO:0000313" key="2">
    <source>
        <dbReference type="Proteomes" id="UP000471501"/>
    </source>
</evidence>
<dbReference type="PROSITE" id="PS51257">
    <property type="entry name" value="PROKAR_LIPOPROTEIN"/>
    <property type="match status" value="1"/>
</dbReference>
<accession>A0A6I4NIT2</accession>
<dbReference type="AlphaFoldDB" id="A0A6I4NIT2"/>
<proteinExistence type="predicted"/>
<organism evidence="1 2">
    <name type="scientific">Flavobacterium hydrocarbonoxydans</name>
    <dbReference type="NCBI Taxonomy" id="2683249"/>
    <lineage>
        <taxon>Bacteria</taxon>
        <taxon>Pseudomonadati</taxon>
        <taxon>Bacteroidota</taxon>
        <taxon>Flavobacteriia</taxon>
        <taxon>Flavobacteriales</taxon>
        <taxon>Flavobacteriaceae</taxon>
        <taxon>Flavobacterium</taxon>
    </lineage>
</organism>
<name>A0A6I4NIT2_9FLAO</name>
<gene>
    <name evidence="1" type="ORF">GON26_05785</name>
</gene>
<evidence type="ECO:0008006" key="3">
    <source>
        <dbReference type="Google" id="ProtNLM"/>
    </source>
</evidence>
<evidence type="ECO:0000313" key="1">
    <source>
        <dbReference type="EMBL" id="MWB93863.1"/>
    </source>
</evidence>
<sequence>MQKSTIPFFLINCFLALILVSCGSVSKNYTPKKLDKTTYEAPYFSDSKTDYVYKANITVYGNELSGIFIAKKINDTTHRVVFTTEFGNKLLDFEISETSFKINSIVSELDRKILINTLKEDFRLLLKKDYLIQEQFENESNDIYKSKDGKRDNYLYVSKKEEKLDKIIHTSKRKEKITLIFSSENNIFAEKIQIIHQNINLKIELNYFKPEENTSN</sequence>
<dbReference type="Proteomes" id="UP000471501">
    <property type="component" value="Unassembled WGS sequence"/>
</dbReference>
<comment type="caution">
    <text evidence="1">The sequence shown here is derived from an EMBL/GenBank/DDBJ whole genome shotgun (WGS) entry which is preliminary data.</text>
</comment>
<dbReference type="EMBL" id="WSTB01000002">
    <property type="protein sequence ID" value="MWB93863.1"/>
    <property type="molecule type" value="Genomic_DNA"/>
</dbReference>